<dbReference type="Proteomes" id="UP000239863">
    <property type="component" value="Unassembled WGS sequence"/>
</dbReference>
<dbReference type="EMBL" id="PTIS01000008">
    <property type="protein sequence ID" value="PPK48348.1"/>
    <property type="molecule type" value="Genomic_DNA"/>
</dbReference>
<evidence type="ECO:0000313" key="2">
    <source>
        <dbReference type="Proteomes" id="UP000239863"/>
    </source>
</evidence>
<name>A0A2S6FY28_9CLOT</name>
<dbReference type="Pfam" id="PF14103">
    <property type="entry name" value="DUF4276"/>
    <property type="match status" value="1"/>
</dbReference>
<reference evidence="1 2" key="1">
    <citation type="submission" date="2018-02" db="EMBL/GenBank/DDBJ databases">
        <title>Genomic Encyclopedia of Archaeal and Bacterial Type Strains, Phase II (KMG-II): from individual species to whole genera.</title>
        <authorList>
            <person name="Goeker M."/>
        </authorList>
    </citation>
    <scope>NUCLEOTIDE SEQUENCE [LARGE SCALE GENOMIC DNA]</scope>
    <source>
        <strain evidence="1 2">DSM 15099</strain>
    </source>
</reference>
<dbReference type="InterPro" id="IPR025455">
    <property type="entry name" value="DUF4276"/>
</dbReference>
<dbReference type="RefSeq" id="WP_104409920.1">
    <property type="nucleotide sequence ID" value="NZ_PTIS01000008.1"/>
</dbReference>
<protein>
    <submittedName>
        <fullName evidence="1">Uncharacterized protein DUF4276</fullName>
    </submittedName>
</protein>
<organism evidence="1 2">
    <name type="scientific">Clostridium algidicarnis DSM 15099</name>
    <dbReference type="NCBI Taxonomy" id="1121295"/>
    <lineage>
        <taxon>Bacteria</taxon>
        <taxon>Bacillati</taxon>
        <taxon>Bacillota</taxon>
        <taxon>Clostridia</taxon>
        <taxon>Eubacteriales</taxon>
        <taxon>Clostridiaceae</taxon>
        <taxon>Clostridium</taxon>
    </lineage>
</organism>
<accession>A0A2S6FY28</accession>
<evidence type="ECO:0000313" key="1">
    <source>
        <dbReference type="EMBL" id="PPK48348.1"/>
    </source>
</evidence>
<gene>
    <name evidence="1" type="ORF">BD821_108109</name>
</gene>
<dbReference type="AlphaFoldDB" id="A0A2S6FY28"/>
<proteinExistence type="predicted"/>
<comment type="caution">
    <text evidence="1">The sequence shown here is derived from an EMBL/GenBank/DDBJ whole genome shotgun (WGS) entry which is preliminary data.</text>
</comment>
<dbReference type="OrthoDB" id="789606at2"/>
<sequence>MNKTLGKSKKLAYIFYEGDTEELFYKRIFFKYLRGVPNKTKNLETGTNINKRIASELGYFLNKKENKGLDIYVYAFTDREGMKSDISEFDGEAIKKALNKKQVKKIENIEAIIMIESWFFYDLEGICDYIGLSYTDSLQRTYSNPERLTHKELQGLFRKGTRRQHYIKGEKGFLEKLDIDKIQRKCTALKEGIHMINEDFGLD</sequence>